<protein>
    <recommendedName>
        <fullName evidence="6">Methyltransferase domain-containing protein</fullName>
    </recommendedName>
</protein>
<evidence type="ECO:0000256" key="3">
    <source>
        <dbReference type="ARBA" id="ARBA00022691"/>
    </source>
</evidence>
<dbReference type="AlphaFoldDB" id="A0A383BFR5"/>
<evidence type="ECO:0000256" key="1">
    <source>
        <dbReference type="ARBA" id="ARBA00022603"/>
    </source>
</evidence>
<evidence type="ECO:0000313" key="5">
    <source>
        <dbReference type="EMBL" id="SVE18699.1"/>
    </source>
</evidence>
<proteinExistence type="inferred from homology"/>
<comment type="similarity">
    <text evidence="4">Belongs to the methyltransferase superfamily. METTL23 family.</text>
</comment>
<dbReference type="GO" id="GO:0032259">
    <property type="term" value="P:methylation"/>
    <property type="evidence" value="ECO:0007669"/>
    <property type="project" value="UniProtKB-KW"/>
</dbReference>
<dbReference type="CDD" id="cd02440">
    <property type="entry name" value="AdoMet_MTases"/>
    <property type="match status" value="1"/>
</dbReference>
<dbReference type="Pfam" id="PF10294">
    <property type="entry name" value="Methyltransf_16"/>
    <property type="match status" value="1"/>
</dbReference>
<name>A0A383BFR5_9ZZZZ</name>
<evidence type="ECO:0000256" key="2">
    <source>
        <dbReference type="ARBA" id="ARBA00022679"/>
    </source>
</evidence>
<evidence type="ECO:0000256" key="4">
    <source>
        <dbReference type="ARBA" id="ARBA00043988"/>
    </source>
</evidence>
<keyword evidence="2" id="KW-0808">Transferase</keyword>
<evidence type="ECO:0008006" key="6">
    <source>
        <dbReference type="Google" id="ProtNLM"/>
    </source>
</evidence>
<dbReference type="SUPFAM" id="SSF53335">
    <property type="entry name" value="S-adenosyl-L-methionine-dependent methyltransferases"/>
    <property type="match status" value="1"/>
</dbReference>
<dbReference type="EMBL" id="UINC01200006">
    <property type="protein sequence ID" value="SVE18699.1"/>
    <property type="molecule type" value="Genomic_DNA"/>
</dbReference>
<gene>
    <name evidence="5" type="ORF">METZ01_LOCUS471553</name>
</gene>
<accession>A0A383BFR5</accession>
<dbReference type="PANTHER" id="PTHR14614">
    <property type="entry name" value="HEPATOCELLULAR CARCINOMA-ASSOCIATED ANTIGEN"/>
    <property type="match status" value="1"/>
</dbReference>
<sequence length="227" mass="25693">IKVPEHLELRYRTCLKQVSIGKWTDLSILAVQDPDVLIDELDPDEFQEDERLPYWAEIWPSAIGLGMHLFEHPADLKNPVLELGCGTGVAGLAAARAGLTVHASDYEEDALAFAAHNARINDVSERMIFRHLDWRKPALSDRYALLFGSDIVYERPDHEPIMALLERMLVPGGTFLLSDPNRRPAVPFVEAMIDRGYRHTPQSRSIRYDGTVSKITVHRFKKPGTQL</sequence>
<dbReference type="InterPro" id="IPR019410">
    <property type="entry name" value="Methyltransf_16"/>
</dbReference>
<keyword evidence="3" id="KW-0949">S-adenosyl-L-methionine</keyword>
<organism evidence="5">
    <name type="scientific">marine metagenome</name>
    <dbReference type="NCBI Taxonomy" id="408172"/>
    <lineage>
        <taxon>unclassified sequences</taxon>
        <taxon>metagenomes</taxon>
        <taxon>ecological metagenomes</taxon>
    </lineage>
</organism>
<dbReference type="Gene3D" id="3.40.50.150">
    <property type="entry name" value="Vaccinia Virus protein VP39"/>
    <property type="match status" value="1"/>
</dbReference>
<feature type="non-terminal residue" evidence="5">
    <location>
        <position position="1"/>
    </location>
</feature>
<keyword evidence="1" id="KW-0489">Methyltransferase</keyword>
<reference evidence="5" key="1">
    <citation type="submission" date="2018-05" db="EMBL/GenBank/DDBJ databases">
        <authorList>
            <person name="Lanie J.A."/>
            <person name="Ng W.-L."/>
            <person name="Kazmierczak K.M."/>
            <person name="Andrzejewski T.M."/>
            <person name="Davidsen T.M."/>
            <person name="Wayne K.J."/>
            <person name="Tettelin H."/>
            <person name="Glass J.I."/>
            <person name="Rusch D."/>
            <person name="Podicherti R."/>
            <person name="Tsui H.-C.T."/>
            <person name="Winkler M.E."/>
        </authorList>
    </citation>
    <scope>NUCLEOTIDE SEQUENCE</scope>
</reference>
<dbReference type="InterPro" id="IPR029063">
    <property type="entry name" value="SAM-dependent_MTases_sf"/>
</dbReference>
<dbReference type="GO" id="GO:0008168">
    <property type="term" value="F:methyltransferase activity"/>
    <property type="evidence" value="ECO:0007669"/>
    <property type="project" value="UniProtKB-KW"/>
</dbReference>
<dbReference type="PANTHER" id="PTHR14614:SF164">
    <property type="entry name" value="HISTONE-ARGININE METHYLTRANSFERASE METTL23"/>
    <property type="match status" value="1"/>
</dbReference>